<dbReference type="Gene3D" id="2.60.120.260">
    <property type="entry name" value="Galactose-binding domain-like"/>
    <property type="match status" value="1"/>
</dbReference>
<accession>A0A9P8LJN2</accession>
<feature type="region of interest" description="Disordered" evidence="6">
    <location>
        <begin position="101"/>
        <end position="153"/>
    </location>
</feature>
<reference evidence="8" key="1">
    <citation type="submission" date="2021-03" db="EMBL/GenBank/DDBJ databases">
        <title>Comparative genomics and phylogenomic investigation of the class Geoglossomycetes provide insights into ecological specialization and systematics.</title>
        <authorList>
            <person name="Melie T."/>
            <person name="Pirro S."/>
            <person name="Miller A.N."/>
            <person name="Quandt A."/>
        </authorList>
    </citation>
    <scope>NUCLEOTIDE SEQUENCE</scope>
    <source>
        <strain evidence="8">CAQ_001_2017</strain>
    </source>
</reference>
<comment type="caution">
    <text evidence="8">The sequence shown here is derived from an EMBL/GenBank/DDBJ whole genome shotgun (WGS) entry which is preliminary data.</text>
</comment>
<feature type="compositionally biased region" description="Polar residues" evidence="6">
    <location>
        <begin position="206"/>
        <end position="221"/>
    </location>
</feature>
<dbReference type="GO" id="GO:0034993">
    <property type="term" value="C:meiotic nuclear membrane microtubule tethering complex"/>
    <property type="evidence" value="ECO:0007669"/>
    <property type="project" value="TreeGrafter"/>
</dbReference>
<evidence type="ECO:0000313" key="9">
    <source>
        <dbReference type="Proteomes" id="UP000750711"/>
    </source>
</evidence>
<dbReference type="GO" id="GO:0043495">
    <property type="term" value="F:protein-membrane adaptor activity"/>
    <property type="evidence" value="ECO:0007669"/>
    <property type="project" value="TreeGrafter"/>
</dbReference>
<feature type="region of interest" description="Disordered" evidence="6">
    <location>
        <begin position="45"/>
        <end position="89"/>
    </location>
</feature>
<evidence type="ECO:0000259" key="7">
    <source>
        <dbReference type="PROSITE" id="PS51469"/>
    </source>
</evidence>
<keyword evidence="4" id="KW-0472">Membrane</keyword>
<feature type="region of interest" description="Disordered" evidence="6">
    <location>
        <begin position="1"/>
        <end position="30"/>
    </location>
</feature>
<evidence type="ECO:0000256" key="6">
    <source>
        <dbReference type="SAM" id="MobiDB-lite"/>
    </source>
</evidence>
<name>A0A9P8LJN2_9PEZI</name>
<dbReference type="PANTHER" id="PTHR12911:SF8">
    <property type="entry name" value="KLAROID PROTEIN-RELATED"/>
    <property type="match status" value="1"/>
</dbReference>
<evidence type="ECO:0000256" key="5">
    <source>
        <dbReference type="SAM" id="Coils"/>
    </source>
</evidence>
<keyword evidence="3" id="KW-1133">Transmembrane helix</keyword>
<dbReference type="AlphaFoldDB" id="A0A9P8LJN2"/>
<dbReference type="EMBL" id="JAGHQM010000001">
    <property type="protein sequence ID" value="KAH0569258.1"/>
    <property type="molecule type" value="Genomic_DNA"/>
</dbReference>
<feature type="compositionally biased region" description="Basic and acidic residues" evidence="6">
    <location>
        <begin position="194"/>
        <end position="204"/>
    </location>
</feature>
<evidence type="ECO:0000313" key="8">
    <source>
        <dbReference type="EMBL" id="KAH0569258.1"/>
    </source>
</evidence>
<evidence type="ECO:0000256" key="2">
    <source>
        <dbReference type="ARBA" id="ARBA00022692"/>
    </source>
</evidence>
<dbReference type="PROSITE" id="PS51469">
    <property type="entry name" value="SUN"/>
    <property type="match status" value="1"/>
</dbReference>
<feature type="compositionally biased region" description="Polar residues" evidence="6">
    <location>
        <begin position="15"/>
        <end position="28"/>
    </location>
</feature>
<feature type="compositionally biased region" description="Polar residues" evidence="6">
    <location>
        <begin position="108"/>
        <end position="117"/>
    </location>
</feature>
<dbReference type="PANTHER" id="PTHR12911">
    <property type="entry name" value="SAD1/UNC-84-LIKE PROTEIN-RELATED"/>
    <property type="match status" value="1"/>
</dbReference>
<evidence type="ECO:0000256" key="1">
    <source>
        <dbReference type="ARBA" id="ARBA00004370"/>
    </source>
</evidence>
<feature type="coiled-coil region" evidence="5">
    <location>
        <begin position="287"/>
        <end position="314"/>
    </location>
</feature>
<evidence type="ECO:0000256" key="4">
    <source>
        <dbReference type="ARBA" id="ARBA00023136"/>
    </source>
</evidence>
<evidence type="ECO:0000256" key="3">
    <source>
        <dbReference type="ARBA" id="ARBA00022989"/>
    </source>
</evidence>
<comment type="subcellular location">
    <subcellularLocation>
        <location evidence="1">Membrane</location>
    </subcellularLocation>
</comment>
<proteinExistence type="predicted"/>
<feature type="region of interest" description="Disordered" evidence="6">
    <location>
        <begin position="194"/>
        <end position="221"/>
    </location>
</feature>
<protein>
    <recommendedName>
        <fullName evidence="7">SUN domain-containing protein</fullName>
    </recommendedName>
</protein>
<feature type="domain" description="SUN" evidence="7">
    <location>
        <begin position="560"/>
        <end position="757"/>
    </location>
</feature>
<keyword evidence="9" id="KW-1185">Reference proteome</keyword>
<dbReference type="InterPro" id="IPR012919">
    <property type="entry name" value="SUN_dom"/>
</dbReference>
<sequence>MATPRSTRLRGGPITPTSASNRFGQPSQADLPILDTANNLLYGSTIPALPKDSETGARLTQSSIAKNMAGSRSAASQQAPSERLTRGERAARRELVYEASIASGAPSEESNPPTRGNSVIPLAGDPLIDDDLPVPPDSERPGSGGTASRTWGLETGYNGRAKVGIGQGIQPGGFEQAVTPTRGKGVLRQFHDNLGEHGGLRDSEVPDNSSDTTVLSQHEQFDGRSSTPSFAVWAVQLSGRLAFMALTLVLLLLIPLGVKNAGLLQGIDFSRFSMPAPANYPTSGLTREILNEANNAISAQYNRLSNELQNVNSKFKGIAGEWAEYKEKWAKSKERLAESEERWTEFQGAQKTELEKIYAILGKLTQSSLMHDESVKALRSMIPELTWVSRSGTGDIVIQQDFWLALRSKIEHEFGRPKSSSKDPDLWAQFLEHNESRMRPYIADAVEGHLRKAGNDGVLVTKEHLLTIIQANYEKHSRETRQLNEVFEEKYRTMDRRLDNINKDMERKVAVTAMQKVEALSDRISRTLPAAQLEALVQANIDRNSQQALTSINFFSPGMGAVTDQRYCSGAYNPQRSLMNRFLSLFIPMGAYTPKEPEVALYGWEEPLDCWCSSNTSDKDTLGNAQIAVSTAVHVYPTDITIEHIPRTAVPSVRNAPKDMELWVTISNSTLYDKLEEESEALLGPTPPRGDKLSDGWLRIASWRYTPYGVNHVLNFPVQVDLERLQIPGKYFLVRATTNWDAGFTCFYRVRMGGKVVDQNAWNS</sequence>
<dbReference type="InterPro" id="IPR045119">
    <property type="entry name" value="SUN1-5"/>
</dbReference>
<keyword evidence="5" id="KW-0175">Coiled coil</keyword>
<keyword evidence="2" id="KW-0812">Transmembrane</keyword>
<gene>
    <name evidence="8" type="ORF">GP486_000014</name>
</gene>
<dbReference type="Proteomes" id="UP000750711">
    <property type="component" value="Unassembled WGS sequence"/>
</dbReference>
<organism evidence="8 9">
    <name type="scientific">Trichoglossum hirsutum</name>
    <dbReference type="NCBI Taxonomy" id="265104"/>
    <lineage>
        <taxon>Eukaryota</taxon>
        <taxon>Fungi</taxon>
        <taxon>Dikarya</taxon>
        <taxon>Ascomycota</taxon>
        <taxon>Pezizomycotina</taxon>
        <taxon>Geoglossomycetes</taxon>
        <taxon>Geoglossales</taxon>
        <taxon>Geoglossaceae</taxon>
        <taxon>Trichoglossum</taxon>
    </lineage>
</organism>